<feature type="chain" id="PRO_5034670637" evidence="1">
    <location>
        <begin position="19"/>
        <end position="211"/>
    </location>
</feature>
<dbReference type="AlphaFoldDB" id="A0A8H6RDB4"/>
<comment type="caution">
    <text evidence="2">The sequence shown here is derived from an EMBL/GenBank/DDBJ whole genome shotgun (WGS) entry which is preliminary data.</text>
</comment>
<keyword evidence="3" id="KW-1185">Reference proteome</keyword>
<gene>
    <name evidence="2" type="ORF">HII31_09811</name>
</gene>
<organism evidence="2 3">
    <name type="scientific">Pseudocercospora fuligena</name>
    <dbReference type="NCBI Taxonomy" id="685502"/>
    <lineage>
        <taxon>Eukaryota</taxon>
        <taxon>Fungi</taxon>
        <taxon>Dikarya</taxon>
        <taxon>Ascomycota</taxon>
        <taxon>Pezizomycotina</taxon>
        <taxon>Dothideomycetes</taxon>
        <taxon>Dothideomycetidae</taxon>
        <taxon>Mycosphaerellales</taxon>
        <taxon>Mycosphaerellaceae</taxon>
        <taxon>Pseudocercospora</taxon>
    </lineage>
</organism>
<accession>A0A8H6RDB4</accession>
<evidence type="ECO:0000256" key="1">
    <source>
        <dbReference type="SAM" id="SignalP"/>
    </source>
</evidence>
<sequence>MLATTVFSLAILSGIGLALPLDDNSPLLTTRAEKCKKKTGDKEKDTIKLNYGQSSSIGDLEISYYQSSYFQDKWDTSQWYYGPCYTIQNKGDCEVTLSFSKDAKFSQDEGDTRSGVLPPDRTKFGCYSYTQSYSSYVSAFGDEEIHLRTLVIGEEDDDSALSASKAQTKGEKTLILVDKKSEIPGKCASKKKPKKCDKKRSVLEEAAMGWE</sequence>
<feature type="signal peptide" evidence="1">
    <location>
        <begin position="1"/>
        <end position="18"/>
    </location>
</feature>
<proteinExistence type="predicted"/>
<keyword evidence="1" id="KW-0732">Signal</keyword>
<protein>
    <submittedName>
        <fullName evidence="2">Uncharacterized protein</fullName>
    </submittedName>
</protein>
<evidence type="ECO:0000313" key="2">
    <source>
        <dbReference type="EMBL" id="KAF7188888.1"/>
    </source>
</evidence>
<dbReference type="EMBL" id="JABCIY010000204">
    <property type="protein sequence ID" value="KAF7188888.1"/>
    <property type="molecule type" value="Genomic_DNA"/>
</dbReference>
<evidence type="ECO:0000313" key="3">
    <source>
        <dbReference type="Proteomes" id="UP000660729"/>
    </source>
</evidence>
<name>A0A8H6RDB4_9PEZI</name>
<dbReference type="Proteomes" id="UP000660729">
    <property type="component" value="Unassembled WGS sequence"/>
</dbReference>
<reference evidence="2" key="1">
    <citation type="submission" date="2020-04" db="EMBL/GenBank/DDBJ databases">
        <title>Draft genome resource of the tomato pathogen Pseudocercospora fuligena.</title>
        <authorList>
            <person name="Zaccaron A."/>
        </authorList>
    </citation>
    <scope>NUCLEOTIDE SEQUENCE</scope>
    <source>
        <strain evidence="2">PF001</strain>
    </source>
</reference>